<dbReference type="AlphaFoldDB" id="A0A4D5RAG4"/>
<evidence type="ECO:0000256" key="1">
    <source>
        <dbReference type="SAM" id="MobiDB-lite"/>
    </source>
</evidence>
<dbReference type="EMBL" id="GHJT01000082">
    <property type="protein sequence ID" value="MOY34053.1"/>
    <property type="molecule type" value="Transcribed_RNA"/>
</dbReference>
<feature type="signal peptide" evidence="2">
    <location>
        <begin position="1"/>
        <end position="17"/>
    </location>
</feature>
<feature type="region of interest" description="Disordered" evidence="1">
    <location>
        <begin position="27"/>
        <end position="47"/>
    </location>
</feature>
<evidence type="ECO:0000256" key="2">
    <source>
        <dbReference type="SAM" id="SignalP"/>
    </source>
</evidence>
<accession>A0A4D5RAG4</accession>
<feature type="region of interest" description="Disordered" evidence="1">
    <location>
        <begin position="79"/>
        <end position="110"/>
    </location>
</feature>
<proteinExistence type="predicted"/>
<protein>
    <recommendedName>
        <fullName evidence="4">Secreted protein</fullName>
    </recommendedName>
</protein>
<sequence>MAHLVKWHTLLVGTASTVLEGTATGATRHAPLASAPTRTSASPAPPTRCGATVGASANACWVSTATRRGRACSAAETAASARARNSGPAPPACTTSSCTTGSASTSAPLASTRAEAATTAAACPATARAPRASTCRRRGACRAHLGGRSTGPRACSSVPAVLSSAPPGPWERSASSVIQPAQAAQAPVLDRARRAPRRPCCFKTPACPAWLTSSSLLAKSAARSAATRAGRAPVPAKTAASRASTDSVWIR</sequence>
<feature type="chain" id="PRO_5020041908" description="Secreted protein" evidence="2">
    <location>
        <begin position="18"/>
        <end position="251"/>
    </location>
</feature>
<name>A0A4D5RAG4_IXOSC</name>
<feature type="region of interest" description="Disordered" evidence="1">
    <location>
        <begin position="227"/>
        <end position="251"/>
    </location>
</feature>
<feature type="compositionally biased region" description="Low complexity" evidence="1">
    <location>
        <begin position="30"/>
        <end position="42"/>
    </location>
</feature>
<evidence type="ECO:0000313" key="3">
    <source>
        <dbReference type="EMBL" id="MOY34053.1"/>
    </source>
</evidence>
<feature type="compositionally biased region" description="Polar residues" evidence="1">
    <location>
        <begin position="241"/>
        <end position="251"/>
    </location>
</feature>
<keyword evidence="2" id="KW-0732">Signal</keyword>
<reference evidence="3" key="1">
    <citation type="submission" date="2019-04" db="EMBL/GenBank/DDBJ databases">
        <title>An insight into the mialome of Ixodes scapularis.</title>
        <authorList>
            <person name="Ribeiro J.M."/>
            <person name="Mather T.N."/>
            <person name="Karim S."/>
        </authorList>
    </citation>
    <scope>NUCLEOTIDE SEQUENCE</scope>
</reference>
<evidence type="ECO:0008006" key="4">
    <source>
        <dbReference type="Google" id="ProtNLM"/>
    </source>
</evidence>
<organism evidence="3">
    <name type="scientific">Ixodes scapularis</name>
    <name type="common">Black-legged tick</name>
    <name type="synonym">Deer tick</name>
    <dbReference type="NCBI Taxonomy" id="6945"/>
    <lineage>
        <taxon>Eukaryota</taxon>
        <taxon>Metazoa</taxon>
        <taxon>Ecdysozoa</taxon>
        <taxon>Arthropoda</taxon>
        <taxon>Chelicerata</taxon>
        <taxon>Arachnida</taxon>
        <taxon>Acari</taxon>
        <taxon>Parasitiformes</taxon>
        <taxon>Ixodida</taxon>
        <taxon>Ixodoidea</taxon>
        <taxon>Ixodidae</taxon>
        <taxon>Ixodinae</taxon>
        <taxon>Ixodes</taxon>
    </lineage>
</organism>